<accession>A0A0E9TVV0</accession>
<name>A0A0E9TVV0_ANGAN</name>
<proteinExistence type="predicted"/>
<dbReference type="EMBL" id="GBXM01050798">
    <property type="protein sequence ID" value="JAH57779.1"/>
    <property type="molecule type" value="Transcribed_RNA"/>
</dbReference>
<protein>
    <submittedName>
        <fullName evidence="1">Uncharacterized protein</fullName>
    </submittedName>
</protein>
<dbReference type="AlphaFoldDB" id="A0A0E9TVV0"/>
<organism evidence="1">
    <name type="scientific">Anguilla anguilla</name>
    <name type="common">European freshwater eel</name>
    <name type="synonym">Muraena anguilla</name>
    <dbReference type="NCBI Taxonomy" id="7936"/>
    <lineage>
        <taxon>Eukaryota</taxon>
        <taxon>Metazoa</taxon>
        <taxon>Chordata</taxon>
        <taxon>Craniata</taxon>
        <taxon>Vertebrata</taxon>
        <taxon>Euteleostomi</taxon>
        <taxon>Actinopterygii</taxon>
        <taxon>Neopterygii</taxon>
        <taxon>Teleostei</taxon>
        <taxon>Anguilliformes</taxon>
        <taxon>Anguillidae</taxon>
        <taxon>Anguilla</taxon>
    </lineage>
</organism>
<sequence length="38" mass="4372">MLDSLLIGLVRCESRKSKKIVCLEGKCHTTNIQYIYKS</sequence>
<evidence type="ECO:0000313" key="1">
    <source>
        <dbReference type="EMBL" id="JAH57779.1"/>
    </source>
</evidence>
<reference evidence="1" key="1">
    <citation type="submission" date="2014-11" db="EMBL/GenBank/DDBJ databases">
        <authorList>
            <person name="Amaro Gonzalez C."/>
        </authorList>
    </citation>
    <scope>NUCLEOTIDE SEQUENCE</scope>
</reference>
<reference evidence="1" key="2">
    <citation type="journal article" date="2015" name="Fish Shellfish Immunol.">
        <title>Early steps in the European eel (Anguilla anguilla)-Vibrio vulnificus interaction in the gills: Role of the RtxA13 toxin.</title>
        <authorList>
            <person name="Callol A."/>
            <person name="Pajuelo D."/>
            <person name="Ebbesson L."/>
            <person name="Teles M."/>
            <person name="MacKenzie S."/>
            <person name="Amaro C."/>
        </authorList>
    </citation>
    <scope>NUCLEOTIDE SEQUENCE</scope>
</reference>